<comment type="subcellular location">
    <subcellularLocation>
        <location evidence="1 5">Periplasm</location>
    </subcellularLocation>
</comment>
<dbReference type="AlphaFoldDB" id="A0A1M7I107"/>
<keyword evidence="4 5" id="KW-0574">Periplasm</keyword>
<comment type="similarity">
    <text evidence="2 5">Belongs to the TolB family.</text>
</comment>
<reference evidence="8" key="1">
    <citation type="submission" date="2016-11" db="EMBL/GenBank/DDBJ databases">
        <authorList>
            <person name="Varghese N."/>
            <person name="Submissions S."/>
        </authorList>
    </citation>
    <scope>NUCLEOTIDE SEQUENCE [LARGE SCALE GENOMIC DNA]</scope>
    <source>
        <strain evidence="8">DSM 6637</strain>
    </source>
</reference>
<dbReference type="GO" id="GO:0017038">
    <property type="term" value="P:protein import"/>
    <property type="evidence" value="ECO:0007669"/>
    <property type="project" value="InterPro"/>
</dbReference>
<sequence length="471" mass="50778" precursor="true">MSPLARPATTRSAPLRPALLAPLAAALLLAIAPMASLAQGLTASDMTNMAQEESDGPLRIEITGGQVEAMPIALAPFFDEGGAGDLAARIQEVVTADLTGTDLFREIPVSAHVARPEGFDAPVAYPDWRAINAEALIVGAVSLQDGRVTAKFRLYDVFSGQPLGDGMQFDADQTGWRRVAHKVADQVYARITGESPYFDSRVVFVSETGPKDARLKRIGIMDYDGANPLWVTDDSALVVSPRFSPDGSQLLYTSFQNGLPQVMLMDVATLSAWPLKQDAGTMSFAPRFSPDGRWIVYSREQGGNTDIWQMDVATGAERPLTETAAIETSPSYSPDGRRIVFESDQSGSQQIYVMPADGSAEPTRLSFGEGSYGTPAWSPKGDLIAFTRRNGDKFHIGVMRPDGTEEKLLTESFLDEGPTWAPNGRVVMFTRQTPGGDGTPRLHSVDVTGRNMRPLDIEGAASDPDWGPLLP</sequence>
<keyword evidence="8" id="KW-1185">Reference proteome</keyword>
<dbReference type="Gene3D" id="2.120.10.30">
    <property type="entry name" value="TolB, C-terminal domain"/>
    <property type="match status" value="1"/>
</dbReference>
<feature type="domain" description="TolB N-terminal" evidence="6">
    <location>
        <begin position="58"/>
        <end position="162"/>
    </location>
</feature>
<dbReference type="GO" id="GO:0042597">
    <property type="term" value="C:periplasmic space"/>
    <property type="evidence" value="ECO:0007669"/>
    <property type="project" value="UniProtKB-SubCell"/>
</dbReference>
<protein>
    <recommendedName>
        <fullName evidence="5">Tol-Pal system protein TolB</fullName>
    </recommendedName>
</protein>
<gene>
    <name evidence="5" type="primary">tolB</name>
    <name evidence="7" type="ORF">SAMN05444389_107134</name>
</gene>
<evidence type="ECO:0000313" key="7">
    <source>
        <dbReference type="EMBL" id="SHM34390.1"/>
    </source>
</evidence>
<dbReference type="Gene3D" id="3.40.50.10070">
    <property type="entry name" value="TolB, N-terminal domain"/>
    <property type="match status" value="1"/>
</dbReference>
<accession>A0A1M7I107</accession>
<dbReference type="NCBIfam" id="TIGR02800">
    <property type="entry name" value="propeller_TolB"/>
    <property type="match status" value="1"/>
</dbReference>
<evidence type="ECO:0000256" key="1">
    <source>
        <dbReference type="ARBA" id="ARBA00004418"/>
    </source>
</evidence>
<dbReference type="InterPro" id="IPR011042">
    <property type="entry name" value="6-blade_b-propeller_TolB-like"/>
</dbReference>
<dbReference type="InterPro" id="IPR011659">
    <property type="entry name" value="WD40"/>
</dbReference>
<dbReference type="Pfam" id="PF04052">
    <property type="entry name" value="TolB_N"/>
    <property type="match status" value="1"/>
</dbReference>
<dbReference type="STRING" id="53463.SAMN05444389_107134"/>
<dbReference type="InterPro" id="IPR014167">
    <property type="entry name" value="Tol-Pal_TolB"/>
</dbReference>
<comment type="function">
    <text evidence="5">Part of the Tol-Pal system, which plays a role in outer membrane invagination during cell division and is important for maintaining outer membrane integrity.</text>
</comment>
<evidence type="ECO:0000313" key="8">
    <source>
        <dbReference type="Proteomes" id="UP000184444"/>
    </source>
</evidence>
<evidence type="ECO:0000256" key="4">
    <source>
        <dbReference type="ARBA" id="ARBA00022764"/>
    </source>
</evidence>
<comment type="subunit">
    <text evidence="5">The Tol-Pal system is composed of five core proteins: the inner membrane proteins TolA, TolQ and TolR, the periplasmic protein TolB and the outer membrane protein Pal. They form a network linking the inner and outer membranes and the peptidoglycan layer.</text>
</comment>
<dbReference type="EMBL" id="FRCK01000007">
    <property type="protein sequence ID" value="SHM34390.1"/>
    <property type="molecule type" value="Genomic_DNA"/>
</dbReference>
<keyword evidence="5" id="KW-0131">Cell cycle</keyword>
<dbReference type="HAMAP" id="MF_00671">
    <property type="entry name" value="TolB"/>
    <property type="match status" value="1"/>
</dbReference>
<keyword evidence="3 5" id="KW-0732">Signal</keyword>
<evidence type="ECO:0000256" key="3">
    <source>
        <dbReference type="ARBA" id="ARBA00022729"/>
    </source>
</evidence>
<evidence type="ECO:0000256" key="5">
    <source>
        <dbReference type="HAMAP-Rule" id="MF_00671"/>
    </source>
</evidence>
<dbReference type="PANTHER" id="PTHR36842">
    <property type="entry name" value="PROTEIN TOLB HOMOLOG"/>
    <property type="match status" value="1"/>
</dbReference>
<dbReference type="SUPFAM" id="SSF52964">
    <property type="entry name" value="TolB, N-terminal domain"/>
    <property type="match status" value="1"/>
</dbReference>
<evidence type="ECO:0000256" key="2">
    <source>
        <dbReference type="ARBA" id="ARBA00009820"/>
    </source>
</evidence>
<feature type="signal peptide" evidence="5">
    <location>
        <begin position="1"/>
        <end position="38"/>
    </location>
</feature>
<proteinExistence type="inferred from homology"/>
<feature type="chain" id="PRO_5013416401" description="Tol-Pal system protein TolB" evidence="5">
    <location>
        <begin position="39"/>
        <end position="471"/>
    </location>
</feature>
<name>A0A1M7I107_9RHOB</name>
<dbReference type="Proteomes" id="UP000184444">
    <property type="component" value="Unassembled WGS sequence"/>
</dbReference>
<evidence type="ECO:0000259" key="6">
    <source>
        <dbReference type="Pfam" id="PF04052"/>
    </source>
</evidence>
<dbReference type="SUPFAM" id="SSF69304">
    <property type="entry name" value="Tricorn protease N-terminal domain"/>
    <property type="match status" value="1"/>
</dbReference>
<dbReference type="Pfam" id="PF07676">
    <property type="entry name" value="PD40"/>
    <property type="match status" value="5"/>
</dbReference>
<keyword evidence="5" id="KW-0132">Cell division</keyword>
<dbReference type="InterPro" id="IPR007195">
    <property type="entry name" value="TolB_N"/>
</dbReference>
<dbReference type="PANTHER" id="PTHR36842:SF1">
    <property type="entry name" value="PROTEIN TOLB"/>
    <property type="match status" value="1"/>
</dbReference>
<organism evidence="7 8">
    <name type="scientific">Paracoccus solventivorans</name>
    <dbReference type="NCBI Taxonomy" id="53463"/>
    <lineage>
        <taxon>Bacteria</taxon>
        <taxon>Pseudomonadati</taxon>
        <taxon>Pseudomonadota</taxon>
        <taxon>Alphaproteobacteria</taxon>
        <taxon>Rhodobacterales</taxon>
        <taxon>Paracoccaceae</taxon>
        <taxon>Paracoccus</taxon>
    </lineage>
</organism>
<dbReference type="GO" id="GO:0051301">
    <property type="term" value="P:cell division"/>
    <property type="evidence" value="ECO:0007669"/>
    <property type="project" value="UniProtKB-UniRule"/>
</dbReference>